<evidence type="ECO:0000313" key="4">
    <source>
        <dbReference type="EMBL" id="KAJ7699208.1"/>
    </source>
</evidence>
<dbReference type="Gene3D" id="3.40.50.720">
    <property type="entry name" value="NAD(P)-binding Rossmann-like Domain"/>
    <property type="match status" value="1"/>
</dbReference>
<organism evidence="4 5">
    <name type="scientific">Mycena rosella</name>
    <name type="common">Pink bonnet</name>
    <name type="synonym">Agaricus rosellus</name>
    <dbReference type="NCBI Taxonomy" id="1033263"/>
    <lineage>
        <taxon>Eukaryota</taxon>
        <taxon>Fungi</taxon>
        <taxon>Dikarya</taxon>
        <taxon>Basidiomycota</taxon>
        <taxon>Agaricomycotina</taxon>
        <taxon>Agaricomycetes</taxon>
        <taxon>Agaricomycetidae</taxon>
        <taxon>Agaricales</taxon>
        <taxon>Marasmiineae</taxon>
        <taxon>Mycenaceae</taxon>
        <taxon>Mycena</taxon>
    </lineage>
</organism>
<dbReference type="EMBL" id="JARKIE010000023">
    <property type="protein sequence ID" value="KAJ7699208.1"/>
    <property type="molecule type" value="Genomic_DNA"/>
</dbReference>
<dbReference type="InterPro" id="IPR036291">
    <property type="entry name" value="NAD(P)-bd_dom_sf"/>
</dbReference>
<dbReference type="InterPro" id="IPR020904">
    <property type="entry name" value="Sc_DH/Rdtase_CS"/>
</dbReference>
<proteinExistence type="inferred from homology"/>
<dbReference type="FunFam" id="3.40.50.720:FF:000084">
    <property type="entry name" value="Short-chain dehydrogenase reductase"/>
    <property type="match status" value="1"/>
</dbReference>
<keyword evidence="2" id="KW-0521">NADP</keyword>
<dbReference type="InterPro" id="IPR002347">
    <property type="entry name" value="SDR_fam"/>
</dbReference>
<comment type="caution">
    <text evidence="4">The sequence shown here is derived from an EMBL/GenBank/DDBJ whole genome shotgun (WGS) entry which is preliminary data.</text>
</comment>
<evidence type="ECO:0000256" key="2">
    <source>
        <dbReference type="ARBA" id="ARBA00022857"/>
    </source>
</evidence>
<dbReference type="PRINTS" id="PR00080">
    <property type="entry name" value="SDRFAMILY"/>
</dbReference>
<dbReference type="PANTHER" id="PTHR24321:SF8">
    <property type="entry name" value="ESTRADIOL 17-BETA-DEHYDROGENASE 8-RELATED"/>
    <property type="match status" value="1"/>
</dbReference>
<dbReference type="Proteomes" id="UP001221757">
    <property type="component" value="Unassembled WGS sequence"/>
</dbReference>
<gene>
    <name evidence="4" type="ORF">B0H17DRAFT_1196299</name>
</gene>
<evidence type="ECO:0000313" key="5">
    <source>
        <dbReference type="Proteomes" id="UP001221757"/>
    </source>
</evidence>
<dbReference type="GO" id="GO:0016491">
    <property type="term" value="F:oxidoreductase activity"/>
    <property type="evidence" value="ECO:0007669"/>
    <property type="project" value="UniProtKB-KW"/>
</dbReference>
<evidence type="ECO:0000256" key="1">
    <source>
        <dbReference type="ARBA" id="ARBA00006484"/>
    </source>
</evidence>
<dbReference type="Pfam" id="PF13561">
    <property type="entry name" value="adh_short_C2"/>
    <property type="match status" value="1"/>
</dbReference>
<name>A0AAD7DVW2_MYCRO</name>
<keyword evidence="3" id="KW-0560">Oxidoreductase</keyword>
<dbReference type="SUPFAM" id="SSF51735">
    <property type="entry name" value="NAD(P)-binding Rossmann-fold domains"/>
    <property type="match status" value="1"/>
</dbReference>
<comment type="similarity">
    <text evidence="1">Belongs to the short-chain dehydrogenases/reductases (SDR) family.</text>
</comment>
<dbReference type="AlphaFoldDB" id="A0AAD7DVW2"/>
<dbReference type="PROSITE" id="PS00061">
    <property type="entry name" value="ADH_SHORT"/>
    <property type="match status" value="1"/>
</dbReference>
<dbReference type="PANTHER" id="PTHR24321">
    <property type="entry name" value="DEHYDROGENASES, SHORT CHAIN"/>
    <property type="match status" value="1"/>
</dbReference>
<dbReference type="PRINTS" id="PR00081">
    <property type="entry name" value="GDHRDH"/>
</dbReference>
<evidence type="ECO:0000256" key="3">
    <source>
        <dbReference type="ARBA" id="ARBA00023002"/>
    </source>
</evidence>
<keyword evidence="5" id="KW-1185">Reference proteome</keyword>
<protein>
    <submittedName>
        <fullName evidence="4">NAD(P)-binding protein</fullName>
    </submittedName>
</protein>
<sequence>MFMDPQSVLPATVLLTGIMSSKGIALVTGAAQGIGRTIALRLADDGFNVAVNDIPSKTTSLAQVVEDIQAKGRASSAHLADVTSEEQVEKMVADVAAAHGGIDVMVANAGVAKWARIVDTSTDEWDRIMTINGRGTFLSYKYAGMQMIKQGRGGRIIGASSAAGKAGYAGLGAYCASKFAVRGLTQAAGTHGITVNAYAPGSLDSEMMNGLAVGNHKDTGIPPEVWLDGLKSATPLKRLGTMEDVANLVSFIASEGSGFITGQSLSVNGGTYFD</sequence>
<reference evidence="4" key="1">
    <citation type="submission" date="2023-03" db="EMBL/GenBank/DDBJ databases">
        <title>Massive genome expansion in bonnet fungi (Mycena s.s.) driven by repeated elements and novel gene families across ecological guilds.</title>
        <authorList>
            <consortium name="Lawrence Berkeley National Laboratory"/>
            <person name="Harder C.B."/>
            <person name="Miyauchi S."/>
            <person name="Viragh M."/>
            <person name="Kuo A."/>
            <person name="Thoen E."/>
            <person name="Andreopoulos B."/>
            <person name="Lu D."/>
            <person name="Skrede I."/>
            <person name="Drula E."/>
            <person name="Henrissat B."/>
            <person name="Morin E."/>
            <person name="Kohler A."/>
            <person name="Barry K."/>
            <person name="LaButti K."/>
            <person name="Morin E."/>
            <person name="Salamov A."/>
            <person name="Lipzen A."/>
            <person name="Mereny Z."/>
            <person name="Hegedus B."/>
            <person name="Baldrian P."/>
            <person name="Stursova M."/>
            <person name="Weitz H."/>
            <person name="Taylor A."/>
            <person name="Grigoriev I.V."/>
            <person name="Nagy L.G."/>
            <person name="Martin F."/>
            <person name="Kauserud H."/>
        </authorList>
    </citation>
    <scope>NUCLEOTIDE SEQUENCE</scope>
    <source>
        <strain evidence="4">CBHHK067</strain>
    </source>
</reference>
<accession>A0AAD7DVW2</accession>